<reference evidence="11 12" key="1">
    <citation type="submission" date="2012-11" db="EMBL/GenBank/DDBJ databases">
        <title>Genome assembly of Thiorhodococcus sp. AK35.</title>
        <authorList>
            <person name="Nupur N."/>
            <person name="Khatri I."/>
            <person name="Subramanian S."/>
            <person name="Pinnaka A."/>
        </authorList>
    </citation>
    <scope>NUCLEOTIDE SEQUENCE [LARGE SCALE GENOMIC DNA]</scope>
    <source>
        <strain evidence="11 12">AK35</strain>
    </source>
</reference>
<feature type="binding site" evidence="9">
    <location>
        <position position="193"/>
    </location>
    <ligand>
        <name>Fe cation</name>
        <dbReference type="ChEBI" id="CHEBI:24875"/>
        <label>2</label>
    </ligand>
</feature>
<comment type="subcellular location">
    <subcellularLocation>
        <location evidence="9">Cell membrane</location>
        <topology evidence="9">Peripheral membrane protein</topology>
    </subcellularLocation>
</comment>
<keyword evidence="12" id="KW-1185">Reference proteome</keyword>
<feature type="region of interest" description="Disordered" evidence="10">
    <location>
        <begin position="1"/>
        <end position="20"/>
    </location>
</feature>
<dbReference type="PANTHER" id="PTHR11237:SF4">
    <property type="entry name" value="5-DEMETHOXYUBIQUINONE HYDROXYLASE, MITOCHONDRIAL"/>
    <property type="match status" value="1"/>
</dbReference>
<dbReference type="HAMAP" id="MF_01658">
    <property type="entry name" value="COQ7"/>
    <property type="match status" value="1"/>
</dbReference>
<dbReference type="Proteomes" id="UP000019460">
    <property type="component" value="Unassembled WGS sequence"/>
</dbReference>
<dbReference type="STRING" id="1249627.D779_4079"/>
<dbReference type="InterPro" id="IPR012347">
    <property type="entry name" value="Ferritin-like"/>
</dbReference>
<comment type="function">
    <text evidence="9">Catalyzes the hydroxylation of 2-nonaprenyl-3-methyl-6-methoxy-1,4-benzoquinol during ubiquinone biosynthesis.</text>
</comment>
<feature type="binding site" evidence="9">
    <location>
        <position position="196"/>
    </location>
    <ligand>
        <name>Fe cation</name>
        <dbReference type="ChEBI" id="CHEBI:24875"/>
        <label>2</label>
    </ligand>
</feature>
<comment type="pathway">
    <text evidence="1 9">Cofactor biosynthesis; ubiquinone biosynthesis.</text>
</comment>
<dbReference type="GO" id="GO:0006744">
    <property type="term" value="P:ubiquinone biosynthetic process"/>
    <property type="evidence" value="ECO:0007669"/>
    <property type="project" value="UniProtKB-UniRule"/>
</dbReference>
<dbReference type="AlphaFoldDB" id="W9UYX2"/>
<feature type="binding site" evidence="9">
    <location>
        <position position="112"/>
    </location>
    <ligand>
        <name>Fe cation</name>
        <dbReference type="ChEBI" id="CHEBI:24875"/>
        <label>1</label>
    </ligand>
</feature>
<keyword evidence="4 9" id="KW-0479">Metal-binding</keyword>
<dbReference type="NCBIfam" id="NF033656">
    <property type="entry name" value="DMQ_monoox_COQ7"/>
    <property type="match status" value="1"/>
</dbReference>
<comment type="caution">
    <text evidence="11">The sequence shown here is derived from an EMBL/GenBank/DDBJ whole genome shotgun (WGS) entry which is preliminary data.</text>
</comment>
<comment type="similarity">
    <text evidence="9">Belongs to the COQ7 family.</text>
</comment>
<keyword evidence="7 9" id="KW-0503">Monooxygenase</keyword>
<evidence type="ECO:0000256" key="9">
    <source>
        <dbReference type="HAMAP-Rule" id="MF_01658"/>
    </source>
</evidence>
<feature type="compositionally biased region" description="Polar residues" evidence="10">
    <location>
        <begin position="7"/>
        <end position="16"/>
    </location>
</feature>
<dbReference type="Gene3D" id="1.20.1260.10">
    <property type="match status" value="1"/>
</dbReference>
<keyword evidence="6 9" id="KW-0408">Iron</keyword>
<feature type="region of interest" description="Disordered" evidence="10">
    <location>
        <begin position="40"/>
        <end position="62"/>
    </location>
</feature>
<evidence type="ECO:0000313" key="12">
    <source>
        <dbReference type="Proteomes" id="UP000019460"/>
    </source>
</evidence>
<dbReference type="eggNOG" id="COG2941">
    <property type="taxonomic scope" value="Bacteria"/>
</dbReference>
<keyword evidence="2 9" id="KW-1003">Cell membrane</keyword>
<feature type="binding site" evidence="9">
    <location>
        <position position="109"/>
    </location>
    <ligand>
        <name>Fe cation</name>
        <dbReference type="ChEBI" id="CHEBI:24875"/>
        <label>1</label>
    </ligand>
</feature>
<dbReference type="EC" id="1.14.99.60" evidence="9"/>
<evidence type="ECO:0000256" key="7">
    <source>
        <dbReference type="ARBA" id="ARBA00023033"/>
    </source>
</evidence>
<dbReference type="SUPFAM" id="SSF47240">
    <property type="entry name" value="Ferritin-like"/>
    <property type="match status" value="1"/>
</dbReference>
<evidence type="ECO:0000256" key="1">
    <source>
        <dbReference type="ARBA" id="ARBA00004749"/>
    </source>
</evidence>
<dbReference type="GO" id="GO:0046872">
    <property type="term" value="F:metal ion binding"/>
    <property type="evidence" value="ECO:0007669"/>
    <property type="project" value="UniProtKB-KW"/>
</dbReference>
<feature type="binding site" evidence="9">
    <location>
        <position position="161"/>
    </location>
    <ligand>
        <name>Fe cation</name>
        <dbReference type="ChEBI" id="CHEBI:24875"/>
        <label>2</label>
    </ligand>
</feature>
<organism evidence="11 12">
    <name type="scientific">Imhoffiella purpurea</name>
    <dbReference type="NCBI Taxonomy" id="1249627"/>
    <lineage>
        <taxon>Bacteria</taxon>
        <taxon>Pseudomonadati</taxon>
        <taxon>Pseudomonadota</taxon>
        <taxon>Gammaproteobacteria</taxon>
        <taxon>Chromatiales</taxon>
        <taxon>Chromatiaceae</taxon>
        <taxon>Imhoffiella</taxon>
    </lineage>
</organism>
<name>W9UYX2_9GAMM</name>
<gene>
    <name evidence="9" type="primary">coq7</name>
    <name evidence="11" type="ORF">D779_4079</name>
</gene>
<dbReference type="PATRIC" id="fig|1249627.3.peg.4142"/>
<evidence type="ECO:0000256" key="3">
    <source>
        <dbReference type="ARBA" id="ARBA00022688"/>
    </source>
</evidence>
<evidence type="ECO:0000256" key="2">
    <source>
        <dbReference type="ARBA" id="ARBA00022475"/>
    </source>
</evidence>
<comment type="catalytic activity">
    <reaction evidence="9">
        <text>a 5-methoxy-2-methyl-3-(all-trans-polyprenyl)benzene-1,4-diol + AH2 + O2 = a 3-demethylubiquinol + A + H2O</text>
        <dbReference type="Rhea" id="RHEA:50908"/>
        <dbReference type="Rhea" id="RHEA-COMP:10859"/>
        <dbReference type="Rhea" id="RHEA-COMP:10914"/>
        <dbReference type="ChEBI" id="CHEBI:13193"/>
        <dbReference type="ChEBI" id="CHEBI:15377"/>
        <dbReference type="ChEBI" id="CHEBI:15379"/>
        <dbReference type="ChEBI" id="CHEBI:17499"/>
        <dbReference type="ChEBI" id="CHEBI:84167"/>
        <dbReference type="ChEBI" id="CHEBI:84422"/>
        <dbReference type="EC" id="1.14.99.60"/>
    </reaction>
</comment>
<evidence type="ECO:0000256" key="4">
    <source>
        <dbReference type="ARBA" id="ARBA00022723"/>
    </source>
</evidence>
<evidence type="ECO:0000256" key="10">
    <source>
        <dbReference type="SAM" id="MobiDB-lite"/>
    </source>
</evidence>
<dbReference type="InterPro" id="IPR011566">
    <property type="entry name" value="Ubq_synth_Coq7"/>
</dbReference>
<dbReference type="UniPathway" id="UPA00232"/>
<accession>W9UYX2</accession>
<sequence length="230" mass="26282">MHRFNRKSTPIMTTRTHQPRHYTQLDRLLINADQALRTLFGRPQTTERPNPASDHDESELREDQRRHIARLMRINHTGEVCAQALYQGQALTAKLPETRDRLERSAEEENDHLAWCAERLEELGDRKSLLNPVWYAGSFAMGAAAGLAGDKWSLGFVVETERQVENHLNGHLEQIPAQDEKSRSILEQMKTDEVRHAQVAKAAGGTDLPGPIRQAMKLTSRIMTRTVYWV</sequence>
<comment type="cofactor">
    <cofactor evidence="9">
        <name>Fe cation</name>
        <dbReference type="ChEBI" id="CHEBI:24875"/>
    </cofactor>
    <text evidence="9">Binds 2 iron ions per subunit.</text>
</comment>
<dbReference type="CDD" id="cd01042">
    <property type="entry name" value="DMQH"/>
    <property type="match status" value="1"/>
</dbReference>
<proteinExistence type="inferred from homology"/>
<feature type="binding site" evidence="9">
    <location>
        <position position="193"/>
    </location>
    <ligand>
        <name>Fe cation</name>
        <dbReference type="ChEBI" id="CHEBI:24875"/>
        <label>1</label>
    </ligand>
</feature>
<keyword evidence="8 9" id="KW-0472">Membrane</keyword>
<evidence type="ECO:0000256" key="8">
    <source>
        <dbReference type="ARBA" id="ARBA00023136"/>
    </source>
</evidence>
<feature type="binding site" evidence="9">
    <location>
        <position position="79"/>
    </location>
    <ligand>
        <name>Fe cation</name>
        <dbReference type="ChEBI" id="CHEBI:24875"/>
        <label>1</label>
    </ligand>
</feature>
<dbReference type="Pfam" id="PF03232">
    <property type="entry name" value="COQ7"/>
    <property type="match status" value="1"/>
</dbReference>
<dbReference type="InterPro" id="IPR009078">
    <property type="entry name" value="Ferritin-like_SF"/>
</dbReference>
<dbReference type="GO" id="GO:0005886">
    <property type="term" value="C:plasma membrane"/>
    <property type="evidence" value="ECO:0007669"/>
    <property type="project" value="UniProtKB-SubCell"/>
</dbReference>
<feature type="binding site" evidence="9">
    <location>
        <position position="109"/>
    </location>
    <ligand>
        <name>Fe cation</name>
        <dbReference type="ChEBI" id="CHEBI:24875"/>
        <label>2</label>
    </ligand>
</feature>
<keyword evidence="5 9" id="KW-0560">Oxidoreductase</keyword>
<protein>
    <recommendedName>
        <fullName evidence="9">3-demethoxyubiquinol 3-hydroxylase</fullName>
        <shortName evidence="9">DMQ hydroxylase</shortName>
        <ecNumber evidence="9">1.14.99.60</ecNumber>
    </recommendedName>
    <alternativeName>
        <fullName evidence="9">2-nonaprenyl-3-methyl-6-methoxy-1,4-benzoquinol hydroxylase</fullName>
    </alternativeName>
</protein>
<evidence type="ECO:0000256" key="6">
    <source>
        <dbReference type="ARBA" id="ARBA00023004"/>
    </source>
</evidence>
<dbReference type="EMBL" id="AONC01000087">
    <property type="protein sequence ID" value="EXJ12284.1"/>
    <property type="molecule type" value="Genomic_DNA"/>
</dbReference>
<keyword evidence="3 9" id="KW-0831">Ubiquinone biosynthesis</keyword>
<dbReference type="InterPro" id="IPR047809">
    <property type="entry name" value="COQ7_proteobact"/>
</dbReference>
<dbReference type="PANTHER" id="PTHR11237">
    <property type="entry name" value="COENZYME Q10 BIOSYNTHESIS PROTEIN 7"/>
    <property type="match status" value="1"/>
</dbReference>
<evidence type="ECO:0000313" key="11">
    <source>
        <dbReference type="EMBL" id="EXJ12284.1"/>
    </source>
</evidence>
<evidence type="ECO:0000256" key="5">
    <source>
        <dbReference type="ARBA" id="ARBA00023002"/>
    </source>
</evidence>
<dbReference type="GO" id="GO:0008682">
    <property type="term" value="F:3-demethoxyubiquinol 3-hydroxylase activity"/>
    <property type="evidence" value="ECO:0007669"/>
    <property type="project" value="UniProtKB-EC"/>
</dbReference>